<evidence type="ECO:0000313" key="2">
    <source>
        <dbReference type="Proteomes" id="UP000199035"/>
    </source>
</evidence>
<sequence length="38" mass="4763">MFTFLKRLFSIYEYDYESDIFLQVECRKCEKIKSDELM</sequence>
<proteinExistence type="predicted"/>
<organism evidence="1 2">
    <name type="scientific">Acinetobacter kyonggiensis</name>
    <dbReference type="NCBI Taxonomy" id="595670"/>
    <lineage>
        <taxon>Bacteria</taxon>
        <taxon>Pseudomonadati</taxon>
        <taxon>Pseudomonadota</taxon>
        <taxon>Gammaproteobacteria</taxon>
        <taxon>Moraxellales</taxon>
        <taxon>Moraxellaceae</taxon>
        <taxon>Acinetobacter</taxon>
    </lineage>
</organism>
<protein>
    <submittedName>
        <fullName evidence="1">Uncharacterized protein</fullName>
    </submittedName>
</protein>
<name>A0A1H3MR60_9GAMM</name>
<dbReference type="Proteomes" id="UP000199035">
    <property type="component" value="Unassembled WGS sequence"/>
</dbReference>
<gene>
    <name evidence="1" type="ORF">SAMN05421643_1307</name>
</gene>
<dbReference type="EMBL" id="FNPK01000030">
    <property type="protein sequence ID" value="SDY79000.1"/>
    <property type="molecule type" value="Genomic_DNA"/>
</dbReference>
<keyword evidence="2" id="KW-1185">Reference proteome</keyword>
<dbReference type="AlphaFoldDB" id="A0A1H3MR60"/>
<reference evidence="2" key="1">
    <citation type="submission" date="2016-10" db="EMBL/GenBank/DDBJ databases">
        <authorList>
            <person name="Varghese N."/>
            <person name="Submissions S."/>
        </authorList>
    </citation>
    <scope>NUCLEOTIDE SEQUENCE [LARGE SCALE GENOMIC DNA]</scope>
    <source>
        <strain evidence="2">ANC 5109</strain>
    </source>
</reference>
<accession>A0A1H3MR60</accession>
<evidence type="ECO:0000313" key="1">
    <source>
        <dbReference type="EMBL" id="SDY79000.1"/>
    </source>
</evidence>